<dbReference type="RefSeq" id="XP_033402273.1">
    <property type="nucleotide sequence ID" value="XM_033543798.1"/>
</dbReference>
<feature type="compositionally biased region" description="Polar residues" evidence="1">
    <location>
        <begin position="25"/>
        <end position="35"/>
    </location>
</feature>
<feature type="compositionally biased region" description="Polar residues" evidence="1">
    <location>
        <begin position="246"/>
        <end position="282"/>
    </location>
</feature>
<feature type="compositionally biased region" description="Basic and acidic residues" evidence="1">
    <location>
        <begin position="117"/>
        <end position="130"/>
    </location>
</feature>
<dbReference type="Proteomes" id="UP000799438">
    <property type="component" value="Unassembled WGS sequence"/>
</dbReference>
<evidence type="ECO:0000313" key="4">
    <source>
        <dbReference type="Proteomes" id="UP000799438"/>
    </source>
</evidence>
<evidence type="ECO:0000256" key="1">
    <source>
        <dbReference type="SAM" id="MobiDB-lite"/>
    </source>
</evidence>
<feature type="region of interest" description="Disordered" evidence="1">
    <location>
        <begin position="169"/>
        <end position="290"/>
    </location>
</feature>
<dbReference type="GeneID" id="54301295"/>
<feature type="compositionally biased region" description="Low complexity" evidence="1">
    <location>
        <begin position="36"/>
        <end position="61"/>
    </location>
</feature>
<dbReference type="OrthoDB" id="2799468at2759"/>
<protein>
    <recommendedName>
        <fullName evidence="2">SMP domain-containing protein</fullName>
    </recommendedName>
</protein>
<feature type="region of interest" description="Disordered" evidence="1">
    <location>
        <begin position="1"/>
        <end position="105"/>
    </location>
</feature>
<feature type="compositionally biased region" description="Low complexity" evidence="1">
    <location>
        <begin position="226"/>
        <end position="245"/>
    </location>
</feature>
<keyword evidence="4" id="KW-1185">Reference proteome</keyword>
<feature type="compositionally biased region" description="Polar residues" evidence="1">
    <location>
        <begin position="62"/>
        <end position="91"/>
    </location>
</feature>
<dbReference type="InterPro" id="IPR007011">
    <property type="entry name" value="LEA_SMP_dom"/>
</dbReference>
<feature type="compositionally biased region" description="Basic and acidic residues" evidence="1">
    <location>
        <begin position="174"/>
        <end position="196"/>
    </location>
</feature>
<evidence type="ECO:0000313" key="3">
    <source>
        <dbReference type="EMBL" id="KAF2146564.1"/>
    </source>
</evidence>
<dbReference type="Pfam" id="PF04927">
    <property type="entry name" value="SMP"/>
    <property type="match status" value="1"/>
</dbReference>
<dbReference type="EMBL" id="ML995475">
    <property type="protein sequence ID" value="KAF2146564.1"/>
    <property type="molecule type" value="Genomic_DNA"/>
</dbReference>
<reference evidence="3" key="1">
    <citation type="journal article" date="2020" name="Stud. Mycol.">
        <title>101 Dothideomycetes genomes: a test case for predicting lifestyles and emergence of pathogens.</title>
        <authorList>
            <person name="Haridas S."/>
            <person name="Albert R."/>
            <person name="Binder M."/>
            <person name="Bloem J."/>
            <person name="Labutti K."/>
            <person name="Salamov A."/>
            <person name="Andreopoulos B."/>
            <person name="Baker S."/>
            <person name="Barry K."/>
            <person name="Bills G."/>
            <person name="Bluhm B."/>
            <person name="Cannon C."/>
            <person name="Castanera R."/>
            <person name="Culley D."/>
            <person name="Daum C."/>
            <person name="Ezra D."/>
            <person name="Gonzalez J."/>
            <person name="Henrissat B."/>
            <person name="Kuo A."/>
            <person name="Liang C."/>
            <person name="Lipzen A."/>
            <person name="Lutzoni F."/>
            <person name="Magnuson J."/>
            <person name="Mondo S."/>
            <person name="Nolan M."/>
            <person name="Ohm R."/>
            <person name="Pangilinan J."/>
            <person name="Park H.-J."/>
            <person name="Ramirez L."/>
            <person name="Alfaro M."/>
            <person name="Sun H."/>
            <person name="Tritt A."/>
            <person name="Yoshinaga Y."/>
            <person name="Zwiers L.-H."/>
            <person name="Turgeon B."/>
            <person name="Goodwin S."/>
            <person name="Spatafora J."/>
            <person name="Crous P."/>
            <person name="Grigoriev I."/>
        </authorList>
    </citation>
    <scope>NUCLEOTIDE SEQUENCE</scope>
    <source>
        <strain evidence="3">CBS 121167</strain>
    </source>
</reference>
<gene>
    <name evidence="3" type="ORF">K452DRAFT_314819</name>
</gene>
<organism evidence="3 4">
    <name type="scientific">Aplosporella prunicola CBS 121167</name>
    <dbReference type="NCBI Taxonomy" id="1176127"/>
    <lineage>
        <taxon>Eukaryota</taxon>
        <taxon>Fungi</taxon>
        <taxon>Dikarya</taxon>
        <taxon>Ascomycota</taxon>
        <taxon>Pezizomycotina</taxon>
        <taxon>Dothideomycetes</taxon>
        <taxon>Dothideomycetes incertae sedis</taxon>
        <taxon>Botryosphaeriales</taxon>
        <taxon>Aplosporellaceae</taxon>
        <taxon>Aplosporella</taxon>
    </lineage>
</organism>
<feature type="region of interest" description="Disordered" evidence="1">
    <location>
        <begin position="117"/>
        <end position="157"/>
    </location>
</feature>
<sequence length="290" mass="29569">MAAQPTAQPTPGEPAAVKPIAAQSGAAQPTGSQGDTQSASHGGTQTGTQTGSQTCTQVGTQAGTQAPKSGVQPIQVQPTQTSIEPVTQSKATAPPVGIQTQSETIAEKVDQEVAAKLRDDPMHITHEDAARAQSAEQRALGHRPPHGSIAAQAQSQADKVDNFHAVADPVQQEMKTDPSHVTSEEARHVLSAEHKALGHYPPKDSLSAEVQRLAAANERSAGTAIGTATNTDTKEATGTTDTTAKVSNTNNADTTVNTGTQTSASSNNENNTPVSGANSANPATAADLKG</sequence>
<accession>A0A6A6BTL9</accession>
<feature type="domain" description="SMP" evidence="2">
    <location>
        <begin position="123"/>
        <end position="158"/>
    </location>
</feature>
<dbReference type="AlphaFoldDB" id="A0A6A6BTL9"/>
<name>A0A6A6BTL9_9PEZI</name>
<evidence type="ECO:0000259" key="2">
    <source>
        <dbReference type="Pfam" id="PF04927"/>
    </source>
</evidence>
<proteinExistence type="predicted"/>